<proteinExistence type="inferred from homology"/>
<feature type="domain" description="NADH:flavin oxidoreductase/NADH oxidase N-terminal" evidence="4">
    <location>
        <begin position="7"/>
        <end position="338"/>
    </location>
</feature>
<sequence length="370" mass="40000">MSSAIPFTQYKLGDILLKNRLVMAPMTRGRAIDNQPNELMAEYYTQRSSAGLIISEGIAPSPNGLGYARMPGIYSAEQIAGWKKVTQAVHAKGGKIFAQLMHCGRMSHPLNVPEGGKIVAPSAIASGTDMWTDQQGMLPAPVPEAISTAAIPLTIDEFVQAAENAITAGFDGVELHSANGYLLEQFMSPGSNHRSDAYGGSIEKRARMVLEVARAVSQRIGTGKTAIRISPFGTAGGMEVYEEIAQAYQYLAAELQQLGLVYLHITDNSSAGVPDVPLSLKQSIRKLFRNTLILSGSYGYDMERAEEDLSTGLANLIALGRPYISNPDLKERLQNNWPLAEPASASTYYAGTAKGYTDYPVYKEQPVLAY</sequence>
<dbReference type="Proteomes" id="UP000261284">
    <property type="component" value="Unassembled WGS sequence"/>
</dbReference>
<gene>
    <name evidence="5" type="ORF">DXN05_04720</name>
</gene>
<protein>
    <submittedName>
        <fullName evidence="5">Alkene reductase</fullName>
    </submittedName>
</protein>
<evidence type="ECO:0000256" key="1">
    <source>
        <dbReference type="ARBA" id="ARBA00001917"/>
    </source>
</evidence>
<dbReference type="GO" id="GO:0005829">
    <property type="term" value="C:cytosol"/>
    <property type="evidence" value="ECO:0007669"/>
    <property type="project" value="TreeGrafter"/>
</dbReference>
<comment type="caution">
    <text evidence="5">The sequence shown here is derived from an EMBL/GenBank/DDBJ whole genome shotgun (WGS) entry which is preliminary data.</text>
</comment>
<evidence type="ECO:0000259" key="4">
    <source>
        <dbReference type="Pfam" id="PF00724"/>
    </source>
</evidence>
<dbReference type="InterPro" id="IPR013785">
    <property type="entry name" value="Aldolase_TIM"/>
</dbReference>
<evidence type="ECO:0000256" key="3">
    <source>
        <dbReference type="ARBA" id="ARBA00023002"/>
    </source>
</evidence>
<dbReference type="GO" id="GO:0010181">
    <property type="term" value="F:FMN binding"/>
    <property type="evidence" value="ECO:0007669"/>
    <property type="project" value="InterPro"/>
</dbReference>
<dbReference type="RefSeq" id="WP_116846030.1">
    <property type="nucleotide sequence ID" value="NZ_QTJU01000001.1"/>
</dbReference>
<dbReference type="GO" id="GO:0016628">
    <property type="term" value="F:oxidoreductase activity, acting on the CH-CH group of donors, NAD or NADP as acceptor"/>
    <property type="evidence" value="ECO:0007669"/>
    <property type="project" value="UniProtKB-ARBA"/>
</dbReference>
<dbReference type="InterPro" id="IPR045247">
    <property type="entry name" value="Oye-like"/>
</dbReference>
<comment type="cofactor">
    <cofactor evidence="1">
        <name>FMN</name>
        <dbReference type="ChEBI" id="CHEBI:58210"/>
    </cofactor>
</comment>
<keyword evidence="6" id="KW-1185">Reference proteome</keyword>
<dbReference type="AlphaFoldDB" id="A0A3E1NR30"/>
<dbReference type="CDD" id="cd02933">
    <property type="entry name" value="OYE_like_FMN"/>
    <property type="match status" value="1"/>
</dbReference>
<dbReference type="InterPro" id="IPR001155">
    <property type="entry name" value="OxRdtase_FMN_N"/>
</dbReference>
<evidence type="ECO:0000313" key="5">
    <source>
        <dbReference type="EMBL" id="RFM30274.1"/>
    </source>
</evidence>
<dbReference type="PANTHER" id="PTHR22893:SF91">
    <property type="entry name" value="NADPH DEHYDROGENASE 2-RELATED"/>
    <property type="match status" value="1"/>
</dbReference>
<dbReference type="SUPFAM" id="SSF51395">
    <property type="entry name" value="FMN-linked oxidoreductases"/>
    <property type="match status" value="1"/>
</dbReference>
<dbReference type="OrthoDB" id="9772736at2"/>
<comment type="similarity">
    <text evidence="2">Belongs to the NADH:flavin oxidoreductase/NADH oxidase family.</text>
</comment>
<dbReference type="Gene3D" id="3.20.20.70">
    <property type="entry name" value="Aldolase class I"/>
    <property type="match status" value="1"/>
</dbReference>
<dbReference type="PANTHER" id="PTHR22893">
    <property type="entry name" value="NADH OXIDOREDUCTASE-RELATED"/>
    <property type="match status" value="1"/>
</dbReference>
<organism evidence="5 6">
    <name type="scientific">Deminuibacter soli</name>
    <dbReference type="NCBI Taxonomy" id="2291815"/>
    <lineage>
        <taxon>Bacteria</taxon>
        <taxon>Pseudomonadati</taxon>
        <taxon>Bacteroidota</taxon>
        <taxon>Chitinophagia</taxon>
        <taxon>Chitinophagales</taxon>
        <taxon>Chitinophagaceae</taxon>
        <taxon>Deminuibacter</taxon>
    </lineage>
</organism>
<accession>A0A3E1NR30</accession>
<reference evidence="5 6" key="1">
    <citation type="submission" date="2018-08" db="EMBL/GenBank/DDBJ databases">
        <title>Chitinophagaceae sp. K23C18032701, a novel bacterium isolated from forest soil.</title>
        <authorList>
            <person name="Wang C."/>
        </authorList>
    </citation>
    <scope>NUCLEOTIDE SEQUENCE [LARGE SCALE GENOMIC DNA]</scope>
    <source>
        <strain evidence="5 6">K23C18032701</strain>
    </source>
</reference>
<keyword evidence="3" id="KW-0560">Oxidoreductase</keyword>
<name>A0A3E1NR30_9BACT</name>
<dbReference type="Pfam" id="PF00724">
    <property type="entry name" value="Oxidored_FMN"/>
    <property type="match status" value="1"/>
</dbReference>
<dbReference type="EMBL" id="QTJU01000001">
    <property type="protein sequence ID" value="RFM30274.1"/>
    <property type="molecule type" value="Genomic_DNA"/>
</dbReference>
<evidence type="ECO:0000313" key="6">
    <source>
        <dbReference type="Proteomes" id="UP000261284"/>
    </source>
</evidence>
<dbReference type="FunFam" id="3.20.20.70:FF:000059">
    <property type="entry name" value="N-ethylmaleimide reductase, FMN-linked"/>
    <property type="match status" value="1"/>
</dbReference>
<evidence type="ECO:0000256" key="2">
    <source>
        <dbReference type="ARBA" id="ARBA00005979"/>
    </source>
</evidence>